<reference evidence="2" key="1">
    <citation type="submission" date="2014-09" db="EMBL/GenBank/DDBJ databases">
        <title>Genome sequence of the luminous mushroom Mycena chlorophos for searching fungal bioluminescence genes.</title>
        <authorList>
            <person name="Tanaka Y."/>
            <person name="Kasuga D."/>
            <person name="Oba Y."/>
            <person name="Hase S."/>
            <person name="Sato K."/>
            <person name="Oba Y."/>
            <person name="Sakakibara Y."/>
        </authorList>
    </citation>
    <scope>NUCLEOTIDE SEQUENCE</scope>
</reference>
<evidence type="ECO:0000259" key="1">
    <source>
        <dbReference type="PROSITE" id="PS50837"/>
    </source>
</evidence>
<dbReference type="InterPro" id="IPR027417">
    <property type="entry name" value="P-loop_NTPase"/>
</dbReference>
<gene>
    <name evidence="2" type="ORF">MCHLO_02511</name>
</gene>
<organism evidence="2 3">
    <name type="scientific">Mycena chlorophos</name>
    <name type="common">Agaric fungus</name>
    <name type="synonym">Agaricus chlorophos</name>
    <dbReference type="NCBI Taxonomy" id="658473"/>
    <lineage>
        <taxon>Eukaryota</taxon>
        <taxon>Fungi</taxon>
        <taxon>Dikarya</taxon>
        <taxon>Basidiomycota</taxon>
        <taxon>Agaricomycotina</taxon>
        <taxon>Agaricomycetes</taxon>
        <taxon>Agaricomycetidae</taxon>
        <taxon>Agaricales</taxon>
        <taxon>Marasmiineae</taxon>
        <taxon>Mycenaceae</taxon>
        <taxon>Mycena</taxon>
    </lineage>
</organism>
<protein>
    <submittedName>
        <fullName evidence="2">NACHT family</fullName>
    </submittedName>
</protein>
<evidence type="ECO:0000313" key="2">
    <source>
        <dbReference type="EMBL" id="GAT44908.1"/>
    </source>
</evidence>
<proteinExistence type="predicted"/>
<sequence length="805" mass="89755">MRMTMLEMSRKEKELFISGLGEDDFREKIVRRLFKSLGYSDGRDTCGPEEYGKDAIFSEKDRFGVQNFTAVQTKVGNVNLSSDASKNIHNILAQLRTALNQAHVCTLSKQKVLPQIVYLVASGKINQAARGHIADNIPDPRLRFLDRDDLISKIDEQCPELWAGVVADVSPYLKALAHRVEELSITADSNPVHSSLGAFAAASDVRFVDLKLGYQETKIVKRSGAISEEFEYKEISGTALLGGSSVRALLLGDAGTGKSTLLVRMAYMVAKQSISSVKNYRVPVLARAHELVGRTAESHYAVLESIVAKMHELTAPPFVEEDFREGRIVLLVDGLDELAESNDRQDVIDFLLIFSEIYPSCSIAITSRPYGSLERLTGLDRFKRYRISELSMDEASKMLKGMSVAGDKHDSAWRKEILRRINGVHGIELNPLLVTVFAVSSGIEKRDIPANITELFSKFTELMLGRWDEKKGLNLQYQSKVKEHLLAAFAFQLQNRGETRFSREEFISFAEKKLSEMNLLADCDVLLSETLDRSGLIRGDDSEMEFKHHLLQEFFAAKGIPDLSFVKRAVRNEWWRNSIVFYFGNTPESAAVLLDLVTDPDADAAMSFQTVGLALQACYLSKLDERVEVWKWVVDTAAISARDKLNVDGLKYPITTFIGSYLESRDSFALGGIEKVEFDINSWCSDAGVEQESRELRTFWYAAALIELGQFTVLADILKSYQFANSLLATAIHFGCFFSASARHISDAAKRSAEAICLQLDPQVDTLRSKIAAEFKGQLLEYRNGGVVALDADEGAQLAPDSQAR</sequence>
<dbReference type="PROSITE" id="PS50837">
    <property type="entry name" value="NACHT"/>
    <property type="match status" value="1"/>
</dbReference>
<dbReference type="PANTHER" id="PTHR46844">
    <property type="entry name" value="SLR5058 PROTEIN"/>
    <property type="match status" value="1"/>
</dbReference>
<dbReference type="InterPro" id="IPR007111">
    <property type="entry name" value="NACHT_NTPase"/>
</dbReference>
<dbReference type="PANTHER" id="PTHR46844:SF1">
    <property type="entry name" value="SLR5058 PROTEIN"/>
    <property type="match status" value="1"/>
</dbReference>
<keyword evidence="3" id="KW-1185">Reference proteome</keyword>
<accession>A0ABQ0L175</accession>
<dbReference type="Proteomes" id="UP000815677">
    <property type="component" value="Unassembled WGS sequence"/>
</dbReference>
<feature type="domain" description="NACHT" evidence="1">
    <location>
        <begin position="246"/>
        <end position="374"/>
    </location>
</feature>
<evidence type="ECO:0000313" key="3">
    <source>
        <dbReference type="Proteomes" id="UP000815677"/>
    </source>
</evidence>
<dbReference type="Gene3D" id="3.40.50.300">
    <property type="entry name" value="P-loop containing nucleotide triphosphate hydrolases"/>
    <property type="match status" value="1"/>
</dbReference>
<dbReference type="Pfam" id="PF05729">
    <property type="entry name" value="NACHT"/>
    <property type="match status" value="1"/>
</dbReference>
<dbReference type="EMBL" id="DF840337">
    <property type="protein sequence ID" value="GAT44908.1"/>
    <property type="molecule type" value="Genomic_DNA"/>
</dbReference>
<name>A0ABQ0L175_MYCCL</name>
<dbReference type="SUPFAM" id="SSF52540">
    <property type="entry name" value="P-loop containing nucleoside triphosphate hydrolases"/>
    <property type="match status" value="1"/>
</dbReference>